<keyword evidence="2 10" id="KW-0444">Lipid biosynthesis</keyword>
<dbReference type="GO" id="GO:2001295">
    <property type="term" value="P:malonyl-CoA biosynthetic process"/>
    <property type="evidence" value="ECO:0007669"/>
    <property type="project" value="UniProtKB-UniRule"/>
</dbReference>
<protein>
    <recommendedName>
        <fullName evidence="10">Acetyl-coenzyme A carboxylase carboxyl transferase subunit alpha</fullName>
        <shortName evidence="10">ACCase subunit alpha</shortName>
        <shortName evidence="10">Acetyl-CoA carboxylase carboxyltransferase subunit alpha</shortName>
        <ecNumber evidence="10">2.1.3.15</ecNumber>
    </recommendedName>
</protein>
<dbReference type="PANTHER" id="PTHR42853">
    <property type="entry name" value="ACETYL-COENZYME A CARBOXYLASE CARBOXYL TRANSFERASE SUBUNIT ALPHA"/>
    <property type="match status" value="1"/>
</dbReference>
<evidence type="ECO:0000256" key="4">
    <source>
        <dbReference type="ARBA" id="ARBA00022741"/>
    </source>
</evidence>
<proteinExistence type="inferred from homology"/>
<feature type="coiled-coil region" evidence="11">
    <location>
        <begin position="12"/>
        <end position="49"/>
    </location>
</feature>
<dbReference type="Pfam" id="PF03255">
    <property type="entry name" value="ACCA"/>
    <property type="match status" value="1"/>
</dbReference>
<dbReference type="InterPro" id="IPR001095">
    <property type="entry name" value="Acetyl_CoA_COase_a_su"/>
</dbReference>
<dbReference type="Proteomes" id="UP000744438">
    <property type="component" value="Unassembled WGS sequence"/>
</dbReference>
<keyword evidence="7 10" id="KW-0443">Lipid metabolism</keyword>
<gene>
    <name evidence="10" type="primary">accA</name>
    <name evidence="13" type="ORF">ISQ63_00500</name>
</gene>
<accession>A0A937I3G6</accession>
<dbReference type="PROSITE" id="PS50989">
    <property type="entry name" value="COA_CT_CTER"/>
    <property type="match status" value="1"/>
</dbReference>
<evidence type="ECO:0000256" key="3">
    <source>
        <dbReference type="ARBA" id="ARBA00022679"/>
    </source>
</evidence>
<keyword evidence="11" id="KW-0175">Coiled coil</keyword>
<name>A0A937I3G6_9GAMM</name>
<sequence>MAYTYLEFEKPISDLENKIESLRDNKDNDESVHQEISSLSDKIENLTKEIYEGLSIWQKVQVARHPHRPHFSDYIVNIFTDFDELHGDRLFGDDQAIIGGLAKFKGSPVVIIGHEKGKSTEDKISRNFGMSQPEGYRKASRLMKLAEDFSLPIITFIDTPGAYPGIESEERGMSEAIAKNLSIMSGLKVPIIVIITGEGGSGGALAIGVGDHISMLQYSIYSVASPEACASIVWRDNSKAQEAAEAMKLDAKNLLDFSLIDNIIEEPLGGAHRDAKKASSLIAQEIDDNLKRLKEIGIDELIEKRYQKIMSYGLIQK</sequence>
<evidence type="ECO:0000313" key="13">
    <source>
        <dbReference type="EMBL" id="MBL6811343.1"/>
    </source>
</evidence>
<evidence type="ECO:0000256" key="11">
    <source>
        <dbReference type="SAM" id="Coils"/>
    </source>
</evidence>
<comment type="similarity">
    <text evidence="10">Belongs to the AccA family.</text>
</comment>
<dbReference type="SUPFAM" id="SSF52096">
    <property type="entry name" value="ClpP/crotonase"/>
    <property type="match status" value="1"/>
</dbReference>
<dbReference type="GO" id="GO:0009317">
    <property type="term" value="C:acetyl-CoA carboxylase complex"/>
    <property type="evidence" value="ECO:0007669"/>
    <property type="project" value="InterPro"/>
</dbReference>
<evidence type="ECO:0000256" key="1">
    <source>
        <dbReference type="ARBA" id="ARBA00004956"/>
    </source>
</evidence>
<dbReference type="PRINTS" id="PR01069">
    <property type="entry name" value="ACCCTRFRASEA"/>
</dbReference>
<evidence type="ECO:0000256" key="6">
    <source>
        <dbReference type="ARBA" id="ARBA00022840"/>
    </source>
</evidence>
<dbReference type="AlphaFoldDB" id="A0A937I3G6"/>
<dbReference type="EMBL" id="JADHQC010000001">
    <property type="protein sequence ID" value="MBL6811343.1"/>
    <property type="molecule type" value="Genomic_DNA"/>
</dbReference>
<keyword evidence="10" id="KW-0963">Cytoplasm</keyword>
<dbReference type="GO" id="GO:0005524">
    <property type="term" value="F:ATP binding"/>
    <property type="evidence" value="ECO:0007669"/>
    <property type="project" value="UniProtKB-KW"/>
</dbReference>
<dbReference type="NCBIfam" id="TIGR00513">
    <property type="entry name" value="accA"/>
    <property type="match status" value="1"/>
</dbReference>
<comment type="subunit">
    <text evidence="10">Acetyl-CoA carboxylase is a heterohexamer composed of biotin carboxyl carrier protein (AccB), biotin carboxylase (AccC) and two subunits each of ACCase subunit alpha (AccA) and ACCase subunit beta (AccD).</text>
</comment>
<comment type="caution">
    <text evidence="13">The sequence shown here is derived from an EMBL/GenBank/DDBJ whole genome shotgun (WGS) entry which is preliminary data.</text>
</comment>
<evidence type="ECO:0000256" key="7">
    <source>
        <dbReference type="ARBA" id="ARBA00023098"/>
    </source>
</evidence>
<evidence type="ECO:0000313" key="14">
    <source>
        <dbReference type="Proteomes" id="UP000744438"/>
    </source>
</evidence>
<dbReference type="NCBIfam" id="NF041504">
    <property type="entry name" value="AccA_sub"/>
    <property type="match status" value="1"/>
</dbReference>
<dbReference type="NCBIfam" id="NF004344">
    <property type="entry name" value="PRK05724.1"/>
    <property type="match status" value="1"/>
</dbReference>
<comment type="pathway">
    <text evidence="1 10">Lipid metabolism; malonyl-CoA biosynthesis; malonyl-CoA from acetyl-CoA: step 1/1.</text>
</comment>
<keyword evidence="13" id="KW-0436">Ligase</keyword>
<comment type="catalytic activity">
    <reaction evidence="9 10">
        <text>N(6)-carboxybiotinyl-L-lysyl-[protein] + acetyl-CoA = N(6)-biotinyl-L-lysyl-[protein] + malonyl-CoA</text>
        <dbReference type="Rhea" id="RHEA:54728"/>
        <dbReference type="Rhea" id="RHEA-COMP:10505"/>
        <dbReference type="Rhea" id="RHEA-COMP:10506"/>
        <dbReference type="ChEBI" id="CHEBI:57288"/>
        <dbReference type="ChEBI" id="CHEBI:57384"/>
        <dbReference type="ChEBI" id="CHEBI:83144"/>
        <dbReference type="ChEBI" id="CHEBI:83145"/>
        <dbReference type="EC" id="2.1.3.15"/>
    </reaction>
</comment>
<dbReference type="HAMAP" id="MF_00823">
    <property type="entry name" value="AcetylCoA_CT_alpha"/>
    <property type="match status" value="1"/>
</dbReference>
<dbReference type="GO" id="GO:0003989">
    <property type="term" value="F:acetyl-CoA carboxylase activity"/>
    <property type="evidence" value="ECO:0007669"/>
    <property type="project" value="InterPro"/>
</dbReference>
<dbReference type="GO" id="GO:0016743">
    <property type="term" value="F:carboxyl- or carbamoyltransferase activity"/>
    <property type="evidence" value="ECO:0007669"/>
    <property type="project" value="UniProtKB-UniRule"/>
</dbReference>
<evidence type="ECO:0000256" key="2">
    <source>
        <dbReference type="ARBA" id="ARBA00022516"/>
    </source>
</evidence>
<reference evidence="13" key="1">
    <citation type="submission" date="2020-10" db="EMBL/GenBank/DDBJ databases">
        <title>Microbiome of the Black Sea water column analyzed by genome centric metagenomics.</title>
        <authorList>
            <person name="Cabello-Yeves P.J."/>
            <person name="Callieri C."/>
            <person name="Picazo A."/>
            <person name="Mehrshad M."/>
            <person name="Haro-Moreno J.M."/>
            <person name="Roda-Garcia J."/>
            <person name="Dzembekova N."/>
            <person name="Slabakova V."/>
            <person name="Slabakova N."/>
            <person name="Moncheva S."/>
            <person name="Rodriguez-Valera F."/>
        </authorList>
    </citation>
    <scope>NUCLEOTIDE SEQUENCE</scope>
    <source>
        <strain evidence="13">BS307-5m-G49</strain>
    </source>
</reference>
<dbReference type="InterPro" id="IPR011763">
    <property type="entry name" value="COA_CT_C"/>
</dbReference>
<keyword evidence="8 10" id="KW-0275">Fatty acid biosynthesis</keyword>
<dbReference type="GO" id="GO:0006633">
    <property type="term" value="P:fatty acid biosynthetic process"/>
    <property type="evidence" value="ECO:0007669"/>
    <property type="project" value="UniProtKB-KW"/>
</dbReference>
<keyword evidence="3 10" id="KW-0808">Transferase</keyword>
<organism evidence="13 14">
    <name type="scientific">SAR86 cluster bacterium</name>
    <dbReference type="NCBI Taxonomy" id="2030880"/>
    <lineage>
        <taxon>Bacteria</taxon>
        <taxon>Pseudomonadati</taxon>
        <taxon>Pseudomonadota</taxon>
        <taxon>Gammaproteobacteria</taxon>
        <taxon>SAR86 cluster</taxon>
    </lineage>
</organism>
<evidence type="ECO:0000256" key="9">
    <source>
        <dbReference type="ARBA" id="ARBA00049152"/>
    </source>
</evidence>
<dbReference type="Gene3D" id="3.90.226.10">
    <property type="entry name" value="2-enoyl-CoA Hydratase, Chain A, domain 1"/>
    <property type="match status" value="1"/>
</dbReference>
<evidence type="ECO:0000256" key="5">
    <source>
        <dbReference type="ARBA" id="ARBA00022832"/>
    </source>
</evidence>
<dbReference type="PANTHER" id="PTHR42853:SF3">
    <property type="entry name" value="ACETYL-COENZYME A CARBOXYLASE CARBOXYL TRANSFERASE SUBUNIT ALPHA, CHLOROPLASTIC"/>
    <property type="match status" value="1"/>
</dbReference>
<comment type="subcellular location">
    <subcellularLocation>
        <location evidence="10">Cytoplasm</location>
    </subcellularLocation>
</comment>
<dbReference type="InterPro" id="IPR029045">
    <property type="entry name" value="ClpP/crotonase-like_dom_sf"/>
</dbReference>
<comment type="function">
    <text evidence="10">Component of the acetyl coenzyme A carboxylase (ACC) complex. First, biotin carboxylase catalyzes the carboxylation of biotin on its carrier protein (BCCP) and then the CO(2) group is transferred by the carboxyltransferase to acetyl-CoA to form malonyl-CoA.</text>
</comment>
<keyword evidence="4 10" id="KW-0547">Nucleotide-binding</keyword>
<dbReference type="EC" id="2.1.3.15" evidence="10"/>
<evidence type="ECO:0000256" key="8">
    <source>
        <dbReference type="ARBA" id="ARBA00023160"/>
    </source>
</evidence>
<feature type="domain" description="CoA carboxyltransferase C-terminal" evidence="12">
    <location>
        <begin position="38"/>
        <end position="292"/>
    </location>
</feature>
<evidence type="ECO:0000259" key="12">
    <source>
        <dbReference type="PROSITE" id="PS50989"/>
    </source>
</evidence>
<keyword evidence="6 10" id="KW-0067">ATP-binding</keyword>
<evidence type="ECO:0000256" key="10">
    <source>
        <dbReference type="HAMAP-Rule" id="MF_00823"/>
    </source>
</evidence>
<keyword evidence="5 10" id="KW-0276">Fatty acid metabolism</keyword>